<dbReference type="Pfam" id="PF02397">
    <property type="entry name" value="Bac_transf"/>
    <property type="match status" value="1"/>
</dbReference>
<comment type="caution">
    <text evidence="4">The sequence shown here is derived from an EMBL/GenBank/DDBJ whole genome shotgun (WGS) entry which is preliminary data.</text>
</comment>
<keyword evidence="2" id="KW-0472">Membrane</keyword>
<sequence length="246" mass="27955">MTTSIITSFPTYPNYHTVTQLQQNPSTYCTVQWRRGLLLVKPFGKVKQPYLTSLDEHETLVKCLKHSPVSKVRIDPKLGEAKVRLWADACEQAMKPIYLQIPSRASELNGSPLALLKRLMEWIVALIFLVTLSPVILGLILLMRLNSSEAIFSREWHVGVRGKLFRVVKFRTQVGITPLDRWMENLPQLLNVLRGEMSLIGSHCFSLEDAIKLNLQQQKQLNKLPGMISSSEVVTTDLLHLNSQIL</sequence>
<dbReference type="NCBIfam" id="NF045514">
    <property type="entry name" value="glycotran_HepC"/>
    <property type="match status" value="1"/>
</dbReference>
<dbReference type="PANTHER" id="PTHR30576">
    <property type="entry name" value="COLANIC BIOSYNTHESIS UDP-GLUCOSE LIPID CARRIER TRANSFERASE"/>
    <property type="match status" value="1"/>
</dbReference>
<feature type="transmembrane region" description="Helical" evidence="2">
    <location>
        <begin position="122"/>
        <end position="143"/>
    </location>
</feature>
<keyword evidence="2" id="KW-0812">Transmembrane</keyword>
<feature type="domain" description="Bacterial sugar transferase" evidence="3">
    <location>
        <begin position="117"/>
        <end position="233"/>
    </location>
</feature>
<dbReference type="InterPro" id="IPR003362">
    <property type="entry name" value="Bact_transf"/>
</dbReference>
<dbReference type="RefSeq" id="WP_190831523.1">
    <property type="nucleotide sequence ID" value="NZ_CAWPPI010000071.1"/>
</dbReference>
<dbReference type="PANTHER" id="PTHR30576:SF0">
    <property type="entry name" value="UNDECAPRENYL-PHOSPHATE N-ACETYLGALACTOSAMINYL 1-PHOSPHATE TRANSFERASE-RELATED"/>
    <property type="match status" value="1"/>
</dbReference>
<evidence type="ECO:0000313" key="5">
    <source>
        <dbReference type="Proteomes" id="UP000629098"/>
    </source>
</evidence>
<keyword evidence="2" id="KW-1133">Transmembrane helix</keyword>
<evidence type="ECO:0000256" key="1">
    <source>
        <dbReference type="ARBA" id="ARBA00006464"/>
    </source>
</evidence>
<protein>
    <submittedName>
        <fullName evidence="4">Sugar transferase</fullName>
    </submittedName>
</protein>
<dbReference type="Proteomes" id="UP000629098">
    <property type="component" value="Unassembled WGS sequence"/>
</dbReference>
<keyword evidence="4" id="KW-0808">Transferase</keyword>
<keyword evidence="5" id="KW-1185">Reference proteome</keyword>
<proteinExistence type="inferred from homology"/>
<dbReference type="GO" id="GO:0016780">
    <property type="term" value="F:phosphotransferase activity, for other substituted phosphate groups"/>
    <property type="evidence" value="ECO:0007669"/>
    <property type="project" value="TreeGrafter"/>
</dbReference>
<evidence type="ECO:0000259" key="3">
    <source>
        <dbReference type="Pfam" id="PF02397"/>
    </source>
</evidence>
<evidence type="ECO:0000313" key="4">
    <source>
        <dbReference type="EMBL" id="MBD2774453.1"/>
    </source>
</evidence>
<organism evidence="4 5">
    <name type="scientific">Iningainema tapete BLCC-T55</name>
    <dbReference type="NCBI Taxonomy" id="2748662"/>
    <lineage>
        <taxon>Bacteria</taxon>
        <taxon>Bacillati</taxon>
        <taxon>Cyanobacteriota</taxon>
        <taxon>Cyanophyceae</taxon>
        <taxon>Nostocales</taxon>
        <taxon>Scytonemataceae</taxon>
        <taxon>Iningainema tapete</taxon>
    </lineage>
</organism>
<reference evidence="4" key="1">
    <citation type="submission" date="2020-09" db="EMBL/GenBank/DDBJ databases">
        <title>Iningainema tapete sp. nov. (Scytonemataceae, Cyanobacteria) from greenhouses in central Florida (USA) produces two types of nodularin with biosynthetic potential for microcystin-LR and anabaenopeptins.</title>
        <authorList>
            <person name="Berthold D.E."/>
            <person name="Lefler F.W."/>
            <person name="Huang I.-S."/>
            <person name="Abdulla H."/>
            <person name="Zimba P.V."/>
            <person name="Laughinghouse H.D. IV."/>
        </authorList>
    </citation>
    <scope>NUCLEOTIDE SEQUENCE</scope>
    <source>
        <strain evidence="4">BLCCT55</strain>
    </source>
</reference>
<comment type="similarity">
    <text evidence="1">Belongs to the bacterial sugar transferase family.</text>
</comment>
<dbReference type="AlphaFoldDB" id="A0A8J7BYQ1"/>
<dbReference type="EMBL" id="JACXAE010000071">
    <property type="protein sequence ID" value="MBD2774453.1"/>
    <property type="molecule type" value="Genomic_DNA"/>
</dbReference>
<gene>
    <name evidence="4" type="ORF">ICL16_20870</name>
</gene>
<name>A0A8J7BYQ1_9CYAN</name>
<evidence type="ECO:0000256" key="2">
    <source>
        <dbReference type="SAM" id="Phobius"/>
    </source>
</evidence>
<accession>A0A8J7BYQ1</accession>